<dbReference type="Proteomes" id="UP001559025">
    <property type="component" value="Unassembled WGS sequence"/>
</dbReference>
<evidence type="ECO:0000313" key="2">
    <source>
        <dbReference type="Proteomes" id="UP001559025"/>
    </source>
</evidence>
<comment type="caution">
    <text evidence="1">The sequence shown here is derived from an EMBL/GenBank/DDBJ whole genome shotgun (WGS) entry which is preliminary data.</text>
</comment>
<sequence>MRDDELDFIILKCRLAKKGHFKNLSTTEKLAAAMVWNRPDWLASTGYTFAEAIDRLGPVWLARIPAAERVLRDEEASNSAA</sequence>
<dbReference type="RefSeq" id="WP_368804641.1">
    <property type="nucleotide sequence ID" value="NZ_JAZHFV010000007.1"/>
</dbReference>
<name>A0ABV3WYT0_9HYPH</name>
<accession>A0ABV3WYT0</accession>
<evidence type="ECO:0000313" key="1">
    <source>
        <dbReference type="EMBL" id="MEX4009846.1"/>
    </source>
</evidence>
<reference evidence="1 2" key="1">
    <citation type="submission" date="2024-01" db="EMBL/GenBank/DDBJ databases">
        <title>New evidence supports the origin of RcGTA from prophage.</title>
        <authorList>
            <person name="Xu Y."/>
            <person name="Liu B."/>
            <person name="Chen F."/>
        </authorList>
    </citation>
    <scope>NUCLEOTIDE SEQUENCE [LARGE SCALE GENOMIC DNA]</scope>
    <source>
        <strain evidence="1 2">CBW1107-2</strain>
    </source>
</reference>
<gene>
    <name evidence="1" type="ORF">V1479_21245</name>
</gene>
<proteinExistence type="predicted"/>
<organism evidence="1 2">
    <name type="scientific">Neoaquamicrobium sediminum</name>
    <dbReference type="NCBI Taxonomy" id="1849104"/>
    <lineage>
        <taxon>Bacteria</taxon>
        <taxon>Pseudomonadati</taxon>
        <taxon>Pseudomonadota</taxon>
        <taxon>Alphaproteobacteria</taxon>
        <taxon>Hyphomicrobiales</taxon>
        <taxon>Phyllobacteriaceae</taxon>
        <taxon>Neoaquamicrobium</taxon>
    </lineage>
</organism>
<keyword evidence="2" id="KW-1185">Reference proteome</keyword>
<dbReference type="EMBL" id="JAZHFV010000007">
    <property type="protein sequence ID" value="MEX4009846.1"/>
    <property type="molecule type" value="Genomic_DNA"/>
</dbReference>
<protein>
    <submittedName>
        <fullName evidence="1">Uncharacterized protein</fullName>
    </submittedName>
</protein>